<dbReference type="OrthoDB" id="4076188at2"/>
<accession>A0A543NLY9</accession>
<protein>
    <submittedName>
        <fullName evidence="1">Uncharacterized protein</fullName>
    </submittedName>
</protein>
<sequence length="401" mass="44495">MPEERDIPDVSHMAPADQPFAAALLTALRDAEIPAEVQPPTHLRLDVHQDIAPMDLGDAFQHARATPRDDLPDFAAGVVRGMMRSFRSSGVRIGTHYPLPEDDAAARALTEAFAHQGAAVRFAEPDTVLVPLTGDRRLEADIGDFRRRAEEAPQERERLAAEFARERLAAGNRAERRTTDLDGVLDRLRVRVHPQSMLGPEARETVVSRELAPDVAETLAVDYPEHTQLLERDAVRGRDVSDADLFRLALQHSTEEPFEVTTRDPHGVPLIHLGGQHRYMASHVHVLGRYLDAESASQGALVALPLPELVLVHPLLTTEPVVATEVMQRIAAEMVQGDKPITSQVYWWRPRDYERLGQRQVLEPGHTPWLEPVRVGLDRESGSVTVTGGADFCELIRRNAG</sequence>
<keyword evidence="2" id="KW-1185">Reference proteome</keyword>
<dbReference type="RefSeq" id="WP_141924300.1">
    <property type="nucleotide sequence ID" value="NZ_VFQC01000001.1"/>
</dbReference>
<organism evidence="1 2">
    <name type="scientific">Haloactinospora alba</name>
    <dbReference type="NCBI Taxonomy" id="405555"/>
    <lineage>
        <taxon>Bacteria</taxon>
        <taxon>Bacillati</taxon>
        <taxon>Actinomycetota</taxon>
        <taxon>Actinomycetes</taxon>
        <taxon>Streptosporangiales</taxon>
        <taxon>Nocardiopsidaceae</taxon>
        <taxon>Haloactinospora</taxon>
    </lineage>
</organism>
<reference evidence="1 2" key="1">
    <citation type="submission" date="2019-06" db="EMBL/GenBank/DDBJ databases">
        <title>Sequencing the genomes of 1000 actinobacteria strains.</title>
        <authorList>
            <person name="Klenk H.-P."/>
        </authorList>
    </citation>
    <scope>NUCLEOTIDE SEQUENCE [LARGE SCALE GENOMIC DNA]</scope>
    <source>
        <strain evidence="1 2">DSM 45015</strain>
    </source>
</reference>
<evidence type="ECO:0000313" key="2">
    <source>
        <dbReference type="Proteomes" id="UP000317422"/>
    </source>
</evidence>
<evidence type="ECO:0000313" key="1">
    <source>
        <dbReference type="EMBL" id="TQN32851.1"/>
    </source>
</evidence>
<dbReference type="Proteomes" id="UP000317422">
    <property type="component" value="Unassembled WGS sequence"/>
</dbReference>
<dbReference type="AlphaFoldDB" id="A0A543NLY9"/>
<dbReference type="EMBL" id="VFQC01000001">
    <property type="protein sequence ID" value="TQN32851.1"/>
    <property type="molecule type" value="Genomic_DNA"/>
</dbReference>
<gene>
    <name evidence="1" type="ORF">FHX37_2836</name>
</gene>
<comment type="caution">
    <text evidence="1">The sequence shown here is derived from an EMBL/GenBank/DDBJ whole genome shotgun (WGS) entry which is preliminary data.</text>
</comment>
<name>A0A543NLY9_9ACTN</name>
<proteinExistence type="predicted"/>